<feature type="compositionally biased region" description="Basic and acidic residues" evidence="1">
    <location>
        <begin position="24"/>
        <end position="57"/>
    </location>
</feature>
<evidence type="ECO:0000256" key="1">
    <source>
        <dbReference type="SAM" id="MobiDB-lite"/>
    </source>
</evidence>
<evidence type="ECO:0000313" key="3">
    <source>
        <dbReference type="Proteomes" id="UP000017836"/>
    </source>
</evidence>
<dbReference type="Proteomes" id="UP000017836">
    <property type="component" value="Unassembled WGS sequence"/>
</dbReference>
<dbReference type="Gramene" id="ERM99340">
    <property type="protein sequence ID" value="ERM99340"/>
    <property type="gene ID" value="AMTR_s00108p00106230"/>
</dbReference>
<dbReference type="EMBL" id="KI395026">
    <property type="protein sequence ID" value="ERM99340.1"/>
    <property type="molecule type" value="Genomic_DNA"/>
</dbReference>
<sequence>YKWKQGRGGGPARRRGLPGVNNKGEARGIGEGKEVGKWGEGLGERQDVTRGQAREGTADGGIGDRVPRTSHEPSSGSPERPRPSRRYTKQEGGATMTMGMAEDIS</sequence>
<dbReference type="AlphaFoldDB" id="W1NVQ1"/>
<gene>
    <name evidence="2" type="ORF">AMTR_s00108p00106230</name>
</gene>
<proteinExistence type="predicted"/>
<evidence type="ECO:0000313" key="2">
    <source>
        <dbReference type="EMBL" id="ERM99340.1"/>
    </source>
</evidence>
<feature type="compositionally biased region" description="Gly residues" evidence="1">
    <location>
        <begin position="1"/>
        <end position="11"/>
    </location>
</feature>
<keyword evidence="3" id="KW-1185">Reference proteome</keyword>
<reference evidence="3" key="1">
    <citation type="journal article" date="2013" name="Science">
        <title>The Amborella genome and the evolution of flowering plants.</title>
        <authorList>
            <consortium name="Amborella Genome Project"/>
        </authorList>
    </citation>
    <scope>NUCLEOTIDE SEQUENCE [LARGE SCALE GENOMIC DNA]</scope>
</reference>
<organism evidence="2 3">
    <name type="scientific">Amborella trichopoda</name>
    <dbReference type="NCBI Taxonomy" id="13333"/>
    <lineage>
        <taxon>Eukaryota</taxon>
        <taxon>Viridiplantae</taxon>
        <taxon>Streptophyta</taxon>
        <taxon>Embryophyta</taxon>
        <taxon>Tracheophyta</taxon>
        <taxon>Spermatophyta</taxon>
        <taxon>Magnoliopsida</taxon>
        <taxon>Amborellales</taxon>
        <taxon>Amborellaceae</taxon>
        <taxon>Amborella</taxon>
    </lineage>
</organism>
<feature type="region of interest" description="Disordered" evidence="1">
    <location>
        <begin position="1"/>
        <end position="105"/>
    </location>
</feature>
<dbReference type="HOGENOM" id="CLU_2243380_0_0_1"/>
<feature type="non-terminal residue" evidence="2">
    <location>
        <position position="1"/>
    </location>
</feature>
<accession>W1NVQ1</accession>
<protein>
    <submittedName>
        <fullName evidence="2">Uncharacterized protein</fullName>
    </submittedName>
</protein>
<name>W1NVQ1_AMBTC</name>